<feature type="domain" description="Anti-sigma K factor RskA C-terminal" evidence="13">
    <location>
        <begin position="106"/>
        <end position="249"/>
    </location>
</feature>
<dbReference type="EMBL" id="BAAABU010000001">
    <property type="protein sequence ID" value="GAA0209108.1"/>
    <property type="molecule type" value="Genomic_DNA"/>
</dbReference>
<evidence type="ECO:0000313" key="15">
    <source>
        <dbReference type="Proteomes" id="UP001500416"/>
    </source>
</evidence>
<keyword evidence="15" id="KW-1185">Reference proteome</keyword>
<dbReference type="Pfam" id="PF10099">
    <property type="entry name" value="RskA_C"/>
    <property type="match status" value="1"/>
</dbReference>
<feature type="compositionally biased region" description="Polar residues" evidence="11">
    <location>
        <begin position="250"/>
        <end position="259"/>
    </location>
</feature>
<keyword evidence="4 12" id="KW-0812">Transmembrane</keyword>
<dbReference type="InterPro" id="IPR018764">
    <property type="entry name" value="RskA_C"/>
</dbReference>
<dbReference type="PANTHER" id="PTHR37461:SF1">
    <property type="entry name" value="ANTI-SIGMA-K FACTOR RSKA"/>
    <property type="match status" value="1"/>
</dbReference>
<feature type="transmembrane region" description="Helical" evidence="12">
    <location>
        <begin position="105"/>
        <end position="126"/>
    </location>
</feature>
<sequence>MTGERRDDWCPQEELAVGWAMHSLEPEEEARLRAHLPGCARCRDTVRATEEVTAALGGSVRQYDPPARLRARLMTAVEHTPQEHVVPVMAPPIPLDRKRSTAPRLLAAAAAVVLVAGLAFGGVRIAQLGDQVAAQQQRVALLDEALRMAADPSTNRAVLRSETGDKLGVLLSGEDDAMVIETTLAPNSASDQVYVVWGASTPDPVPLATFDVEPGGGLERLNWSREAHKHQLFAISLEPGRTAPARPTNKLGSGQVEAS</sequence>
<dbReference type="PANTHER" id="PTHR37461">
    <property type="entry name" value="ANTI-SIGMA-K FACTOR RSKA"/>
    <property type="match status" value="1"/>
</dbReference>
<evidence type="ECO:0000256" key="4">
    <source>
        <dbReference type="ARBA" id="ARBA00022692"/>
    </source>
</evidence>
<keyword evidence="6" id="KW-0805">Transcription regulation</keyword>
<name>A0ABN0T150_9PSEU</name>
<evidence type="ECO:0000256" key="6">
    <source>
        <dbReference type="ARBA" id="ARBA00023015"/>
    </source>
</evidence>
<keyword evidence="8" id="KW-0804">Transcription</keyword>
<comment type="caution">
    <text evidence="14">The sequence shown here is derived from an EMBL/GenBank/DDBJ whole genome shotgun (WGS) entry which is preliminary data.</text>
</comment>
<dbReference type="InterPro" id="IPR051474">
    <property type="entry name" value="Anti-sigma-K/W_factor"/>
</dbReference>
<comment type="subcellular location">
    <subcellularLocation>
        <location evidence="2">Cell membrane</location>
    </subcellularLocation>
    <subcellularLocation>
        <location evidence="1">Membrane</location>
        <topology evidence="1">Single-pass membrane protein</topology>
    </subcellularLocation>
</comment>
<keyword evidence="7 12" id="KW-0472">Membrane</keyword>
<evidence type="ECO:0000256" key="1">
    <source>
        <dbReference type="ARBA" id="ARBA00004167"/>
    </source>
</evidence>
<evidence type="ECO:0000256" key="5">
    <source>
        <dbReference type="ARBA" id="ARBA00022989"/>
    </source>
</evidence>
<evidence type="ECO:0000256" key="3">
    <source>
        <dbReference type="ARBA" id="ARBA00022475"/>
    </source>
</evidence>
<gene>
    <name evidence="14" type="ORF">GCM10010492_03490</name>
</gene>
<evidence type="ECO:0000313" key="14">
    <source>
        <dbReference type="EMBL" id="GAA0209108.1"/>
    </source>
</evidence>
<accession>A0ABN0T150</accession>
<keyword evidence="5 12" id="KW-1133">Transmembrane helix</keyword>
<evidence type="ECO:0000256" key="7">
    <source>
        <dbReference type="ARBA" id="ARBA00023136"/>
    </source>
</evidence>
<evidence type="ECO:0000259" key="13">
    <source>
        <dbReference type="Pfam" id="PF10099"/>
    </source>
</evidence>
<evidence type="ECO:0000256" key="2">
    <source>
        <dbReference type="ARBA" id="ARBA00004236"/>
    </source>
</evidence>
<protein>
    <recommendedName>
        <fullName evidence="10">Regulator of SigK</fullName>
    </recommendedName>
    <alternativeName>
        <fullName evidence="9">Sigma-K anti-sigma factor RskA</fullName>
    </alternativeName>
</protein>
<evidence type="ECO:0000256" key="12">
    <source>
        <dbReference type="SAM" id="Phobius"/>
    </source>
</evidence>
<dbReference type="Proteomes" id="UP001500416">
    <property type="component" value="Unassembled WGS sequence"/>
</dbReference>
<evidence type="ECO:0000256" key="10">
    <source>
        <dbReference type="ARBA" id="ARBA00030803"/>
    </source>
</evidence>
<proteinExistence type="predicted"/>
<evidence type="ECO:0000256" key="11">
    <source>
        <dbReference type="SAM" id="MobiDB-lite"/>
    </source>
</evidence>
<keyword evidence="3" id="KW-1003">Cell membrane</keyword>
<evidence type="ECO:0000256" key="8">
    <source>
        <dbReference type="ARBA" id="ARBA00023163"/>
    </source>
</evidence>
<dbReference type="Gene3D" id="1.10.10.1320">
    <property type="entry name" value="Anti-sigma factor, zinc-finger domain"/>
    <property type="match status" value="1"/>
</dbReference>
<evidence type="ECO:0000256" key="9">
    <source>
        <dbReference type="ARBA" id="ARBA00029829"/>
    </source>
</evidence>
<reference evidence="14 15" key="1">
    <citation type="journal article" date="2019" name="Int. J. Syst. Evol. Microbiol.">
        <title>The Global Catalogue of Microorganisms (GCM) 10K type strain sequencing project: providing services to taxonomists for standard genome sequencing and annotation.</title>
        <authorList>
            <consortium name="The Broad Institute Genomics Platform"/>
            <consortium name="The Broad Institute Genome Sequencing Center for Infectious Disease"/>
            <person name="Wu L."/>
            <person name="Ma J."/>
        </authorList>
    </citation>
    <scope>NUCLEOTIDE SEQUENCE [LARGE SCALE GENOMIC DNA]</scope>
    <source>
        <strain evidence="14 15">JCM 3380</strain>
    </source>
</reference>
<feature type="region of interest" description="Disordered" evidence="11">
    <location>
        <begin position="237"/>
        <end position="259"/>
    </location>
</feature>
<organism evidence="14 15">
    <name type="scientific">Saccharothrix mutabilis subsp. mutabilis</name>
    <dbReference type="NCBI Taxonomy" id="66855"/>
    <lineage>
        <taxon>Bacteria</taxon>
        <taxon>Bacillati</taxon>
        <taxon>Actinomycetota</taxon>
        <taxon>Actinomycetes</taxon>
        <taxon>Pseudonocardiales</taxon>
        <taxon>Pseudonocardiaceae</taxon>
        <taxon>Saccharothrix</taxon>
    </lineage>
</organism>
<dbReference type="InterPro" id="IPR041916">
    <property type="entry name" value="Anti_sigma_zinc_sf"/>
</dbReference>